<protein>
    <submittedName>
        <fullName evidence="1">Uncharacterized protein</fullName>
    </submittedName>
</protein>
<accession>A0A645FK38</accession>
<dbReference type="AlphaFoldDB" id="A0A645FK38"/>
<dbReference type="EMBL" id="VSSQ01060613">
    <property type="protein sequence ID" value="MPN14026.1"/>
    <property type="molecule type" value="Genomic_DNA"/>
</dbReference>
<reference evidence="1" key="1">
    <citation type="submission" date="2019-08" db="EMBL/GenBank/DDBJ databases">
        <authorList>
            <person name="Kucharzyk K."/>
            <person name="Murdoch R.W."/>
            <person name="Higgins S."/>
            <person name="Loffler F."/>
        </authorList>
    </citation>
    <scope>NUCLEOTIDE SEQUENCE</scope>
</reference>
<gene>
    <name evidence="1" type="ORF">SDC9_161352</name>
</gene>
<sequence>MVFIRFHHIFGTVEVAFQKQQVVGQGSAHALVVSHTVTFDIGFADNVYPVFISQPVKKLGLWIVARSYRIYIVFSEKLKVFPHEFLRNVMSCFFVMLVYVYTFNQNGFAVNKKLFALDLRCSETYFLRRGFNGFSTFVF</sequence>
<organism evidence="1">
    <name type="scientific">bioreactor metagenome</name>
    <dbReference type="NCBI Taxonomy" id="1076179"/>
    <lineage>
        <taxon>unclassified sequences</taxon>
        <taxon>metagenomes</taxon>
        <taxon>ecological metagenomes</taxon>
    </lineage>
</organism>
<name>A0A645FK38_9ZZZZ</name>
<proteinExistence type="predicted"/>
<comment type="caution">
    <text evidence="1">The sequence shown here is derived from an EMBL/GenBank/DDBJ whole genome shotgun (WGS) entry which is preliminary data.</text>
</comment>
<evidence type="ECO:0000313" key="1">
    <source>
        <dbReference type="EMBL" id="MPN14026.1"/>
    </source>
</evidence>